<evidence type="ECO:0008006" key="4">
    <source>
        <dbReference type="Google" id="ProtNLM"/>
    </source>
</evidence>
<feature type="chain" id="PRO_5046199561" description="Porin" evidence="1">
    <location>
        <begin position="20"/>
        <end position="368"/>
    </location>
</feature>
<keyword evidence="3" id="KW-1185">Reference proteome</keyword>
<dbReference type="Proteomes" id="UP001460202">
    <property type="component" value="Unassembled WGS sequence"/>
</dbReference>
<proteinExistence type="predicted"/>
<evidence type="ECO:0000313" key="2">
    <source>
        <dbReference type="EMBL" id="MEQ2546173.1"/>
    </source>
</evidence>
<comment type="caution">
    <text evidence="2">The sequence shown here is derived from an EMBL/GenBank/DDBJ whole genome shotgun (WGS) entry which is preliminary data.</text>
</comment>
<sequence length="368" mass="42070">MKKLLLLLALGGFAVAGHAQEILVGADFKMYFDNKEFGSNEFAVPGLDIESGTDFAARLLPRVGIRWDEKNTLVIAADMIKNFGSAESAYLSEVKPVFYYQFRTPRVTAVAGIFTRDMMHDDDYSTAFFSESYRFYHNRMNGVLAQYNGQGGGSYVEFVCDWEGMYSTLSREKFRILLAGRHYLDRFYYGFNYSMFHFAGQQDAPIENVVDLQLLNPCVGVRFNAFFDFDIKLGALLTAQRDRSFGHSWETPCMGEFAFRISRWGLSLDERLYVGDNIHPFFMGHELEDGTPLPYGRELYPAESFFRTDQKVYSRTALSYRRSFFDDTVSVRAEFAAHHDGTALGTQQMLVVGVKLLKTVYNSKNHKK</sequence>
<keyword evidence="1" id="KW-0732">Signal</keyword>
<protein>
    <recommendedName>
        <fullName evidence="4">Porin</fullName>
    </recommendedName>
</protein>
<accession>A0ABV1H1Y9</accession>
<organism evidence="2 3">
    <name type="scientific">Alistipes intestinihominis</name>
    <dbReference type="NCBI Taxonomy" id="3133172"/>
    <lineage>
        <taxon>Bacteria</taxon>
        <taxon>Pseudomonadati</taxon>
        <taxon>Bacteroidota</taxon>
        <taxon>Bacteroidia</taxon>
        <taxon>Bacteroidales</taxon>
        <taxon>Rikenellaceae</taxon>
        <taxon>Alistipes</taxon>
    </lineage>
</organism>
<evidence type="ECO:0000313" key="3">
    <source>
        <dbReference type="Proteomes" id="UP001460202"/>
    </source>
</evidence>
<gene>
    <name evidence="2" type="ORF">WMO46_14595</name>
</gene>
<evidence type="ECO:0000256" key="1">
    <source>
        <dbReference type="SAM" id="SignalP"/>
    </source>
</evidence>
<feature type="signal peptide" evidence="1">
    <location>
        <begin position="1"/>
        <end position="19"/>
    </location>
</feature>
<dbReference type="RefSeq" id="WP_195496579.1">
    <property type="nucleotide sequence ID" value="NZ_JBBMFL010000023.1"/>
</dbReference>
<name>A0ABV1H1Y9_9BACT</name>
<dbReference type="EMBL" id="JBBMFL010000023">
    <property type="protein sequence ID" value="MEQ2546173.1"/>
    <property type="molecule type" value="Genomic_DNA"/>
</dbReference>
<reference evidence="2 3" key="1">
    <citation type="submission" date="2024-03" db="EMBL/GenBank/DDBJ databases">
        <title>Human intestinal bacterial collection.</title>
        <authorList>
            <person name="Pauvert C."/>
            <person name="Hitch T.C.A."/>
            <person name="Clavel T."/>
        </authorList>
    </citation>
    <scope>NUCLEOTIDE SEQUENCE [LARGE SCALE GENOMIC DNA]</scope>
    <source>
        <strain evidence="2 3">CLA-KB-H122</strain>
    </source>
</reference>